<evidence type="ECO:0000256" key="8">
    <source>
        <dbReference type="ARBA" id="ARBA00048988"/>
    </source>
</evidence>
<proteinExistence type="predicted"/>
<keyword evidence="1 9" id="KW-0547">Nucleotide-binding</keyword>
<dbReference type="InterPro" id="IPR014017">
    <property type="entry name" value="DNA_helicase_UvrD-like_C"/>
</dbReference>
<evidence type="ECO:0000256" key="3">
    <source>
        <dbReference type="ARBA" id="ARBA00022806"/>
    </source>
</evidence>
<dbReference type="PANTHER" id="PTHR11070:SF45">
    <property type="entry name" value="DNA 3'-5' HELICASE"/>
    <property type="match status" value="1"/>
</dbReference>
<dbReference type="GO" id="GO:0000725">
    <property type="term" value="P:recombinational repair"/>
    <property type="evidence" value="ECO:0007669"/>
    <property type="project" value="TreeGrafter"/>
</dbReference>
<dbReference type="InterPro" id="IPR000212">
    <property type="entry name" value="DNA_helicase_UvrD/REP"/>
</dbReference>
<accession>A0A939E375</accession>
<dbReference type="EMBL" id="JAFLEQ010000015">
    <property type="protein sequence ID" value="MBN9644612.1"/>
    <property type="molecule type" value="Genomic_DNA"/>
</dbReference>
<dbReference type="Pfam" id="PF13361">
    <property type="entry name" value="UvrD_C"/>
    <property type="match status" value="1"/>
</dbReference>
<dbReference type="InterPro" id="IPR027417">
    <property type="entry name" value="P-loop_NTPase"/>
</dbReference>
<dbReference type="Proteomes" id="UP000664332">
    <property type="component" value="Unassembled WGS sequence"/>
</dbReference>
<dbReference type="GO" id="GO:0005829">
    <property type="term" value="C:cytosol"/>
    <property type="evidence" value="ECO:0007669"/>
    <property type="project" value="TreeGrafter"/>
</dbReference>
<dbReference type="SUPFAM" id="SSF52540">
    <property type="entry name" value="P-loop containing nucleoside triphosphate hydrolases"/>
    <property type="match status" value="1"/>
</dbReference>
<evidence type="ECO:0000256" key="9">
    <source>
        <dbReference type="PROSITE-ProRule" id="PRU00560"/>
    </source>
</evidence>
<protein>
    <recommendedName>
        <fullName evidence="7">DNA 3'-5' helicase</fullName>
        <ecNumber evidence="7">5.6.2.4</ecNumber>
    </recommendedName>
</protein>
<dbReference type="AlphaFoldDB" id="A0A939E375"/>
<feature type="binding site" evidence="9">
    <location>
        <begin position="382"/>
        <end position="389"/>
    </location>
    <ligand>
        <name>ATP</name>
        <dbReference type="ChEBI" id="CHEBI:30616"/>
    </ligand>
</feature>
<keyword evidence="5" id="KW-0413">Isomerase</keyword>
<dbReference type="PROSITE" id="PS51198">
    <property type="entry name" value="UVRD_HELICASE_ATP_BIND"/>
    <property type="match status" value="1"/>
</dbReference>
<dbReference type="Gene3D" id="3.40.50.300">
    <property type="entry name" value="P-loop containing nucleotide triphosphate hydrolases"/>
    <property type="match status" value="2"/>
</dbReference>
<feature type="region of interest" description="Disordered" evidence="10">
    <location>
        <begin position="290"/>
        <end position="312"/>
    </location>
</feature>
<evidence type="ECO:0000256" key="2">
    <source>
        <dbReference type="ARBA" id="ARBA00022801"/>
    </source>
</evidence>
<dbReference type="GO" id="GO:0005524">
    <property type="term" value="F:ATP binding"/>
    <property type="evidence" value="ECO:0007669"/>
    <property type="project" value="UniProtKB-UniRule"/>
</dbReference>
<dbReference type="GO" id="GO:0003677">
    <property type="term" value="F:DNA binding"/>
    <property type="evidence" value="ECO:0007669"/>
    <property type="project" value="InterPro"/>
</dbReference>
<evidence type="ECO:0000256" key="4">
    <source>
        <dbReference type="ARBA" id="ARBA00022840"/>
    </source>
</evidence>
<dbReference type="EC" id="5.6.2.4" evidence="7"/>
<organism evidence="12 13">
    <name type="scientific">Corynebacterium mendelii</name>
    <dbReference type="NCBI Taxonomy" id="2765362"/>
    <lineage>
        <taxon>Bacteria</taxon>
        <taxon>Bacillati</taxon>
        <taxon>Actinomycetota</taxon>
        <taxon>Actinomycetes</taxon>
        <taxon>Mycobacteriales</taxon>
        <taxon>Corynebacteriaceae</taxon>
        <taxon>Corynebacterium</taxon>
    </lineage>
</organism>
<evidence type="ECO:0000313" key="12">
    <source>
        <dbReference type="EMBL" id="MBN9644612.1"/>
    </source>
</evidence>
<dbReference type="InterPro" id="IPR014016">
    <property type="entry name" value="UvrD-like_ATP-bd"/>
</dbReference>
<dbReference type="PANTHER" id="PTHR11070">
    <property type="entry name" value="UVRD / RECB / PCRA DNA HELICASE FAMILY MEMBER"/>
    <property type="match status" value="1"/>
</dbReference>
<gene>
    <name evidence="12" type="ORF">JZY06_08325</name>
</gene>
<feature type="compositionally biased region" description="Low complexity" evidence="10">
    <location>
        <begin position="128"/>
        <end position="141"/>
    </location>
</feature>
<dbReference type="GO" id="GO:0016787">
    <property type="term" value="F:hydrolase activity"/>
    <property type="evidence" value="ECO:0007669"/>
    <property type="project" value="UniProtKB-UniRule"/>
</dbReference>
<dbReference type="GO" id="GO:0043138">
    <property type="term" value="F:3'-5' DNA helicase activity"/>
    <property type="evidence" value="ECO:0007669"/>
    <property type="project" value="UniProtKB-EC"/>
</dbReference>
<evidence type="ECO:0000256" key="1">
    <source>
        <dbReference type="ARBA" id="ARBA00022741"/>
    </source>
</evidence>
<evidence type="ECO:0000256" key="10">
    <source>
        <dbReference type="SAM" id="MobiDB-lite"/>
    </source>
</evidence>
<keyword evidence="2 9" id="KW-0378">Hydrolase</keyword>
<comment type="catalytic activity">
    <reaction evidence="6">
        <text>Couples ATP hydrolysis with the unwinding of duplex DNA by translocating in the 3'-5' direction.</text>
        <dbReference type="EC" id="5.6.2.4"/>
    </reaction>
</comment>
<evidence type="ECO:0000256" key="5">
    <source>
        <dbReference type="ARBA" id="ARBA00023235"/>
    </source>
</evidence>
<reference evidence="12" key="1">
    <citation type="submission" date="2021-03" db="EMBL/GenBank/DDBJ databases">
        <authorList>
            <person name="Sun Q."/>
        </authorList>
    </citation>
    <scope>NUCLEOTIDE SEQUENCE</scope>
    <source>
        <strain evidence="12">CCM 8862</strain>
    </source>
</reference>
<evidence type="ECO:0000256" key="6">
    <source>
        <dbReference type="ARBA" id="ARBA00034617"/>
    </source>
</evidence>
<feature type="region of interest" description="Disordered" evidence="10">
    <location>
        <begin position="128"/>
        <end position="221"/>
    </location>
</feature>
<sequence>MAATGSTFSIHRSTDGETIEGNLKVLLANFVMALRNGSTASQPEIEPVDQAVDKRVRTAKIGSEHRAVLFQITGEKDRRHFVLAGIYRNEVAADKARRLQLRVNPINGVTELIEKPAADIIAPASTVVPPQQTVSTTDTPPLEAGSLAGVSPTEKQKADNTTDNAPDNVDATANDGDTTGGMAPGEPDTGVSSPPEEPTVPDNGATEKPHGSNRTNPAQFLRSREYTPQLLFNELGIDPETTDIVLGLEDESYLGAALSHRPGWEQEAITGMLLGYSFDQIAKDLGLDTSRKDTAAGTPEAVGNNAPATETEEDDRLIDGLKHPAVRGEFHFLTSDGGDDELKKELEKVLDALSFNKWLVYLPQAQSRPATSDFSGSSRISGGAGTGKTVVALHRANNLVNCTIGGKSSTGKSADNPGRVLLTTYTRSLADSLEEQMSLLAPDYRQAKKMNEPGLMIAGIDKTVAMVIQDATTEEVMAATKNVLGFSMTTRPGVLEDLAAANIWTEVIDLDSGELPGEVANKTFLTNEYQAVVLAQGINDLAGYRRATRTGRGIALNRKARTQVWNLIRAFNQTCASEAKVTFAARAAIAAEILITRNTTIFDHVVVDEAQDFHAGHWRFLRACVERGRNDIFLAEDAHQRIYGQRLVLSHFGIETRGRSQKLRVNYRTTAENLSYAVKILDNEQWLGSGDGDDVDDVKGLNSIRSGPRPVMEILPTETAEVDRAAEFIRQWKKDNPEATIGVLTRTRAIVSRVAAALQEQEINAVTQSLKKALDDADCLVTTMHSAKGLEFTNVILISVNKSMLPLRYKAKGLGADEAREFNRKERALLYVASSRARDKLVVLSSGESSELLPAPTAATGN</sequence>
<keyword evidence="4 9" id="KW-0067">ATP-binding</keyword>
<comment type="catalytic activity">
    <reaction evidence="8">
        <text>ATP + H2O = ADP + phosphate + H(+)</text>
        <dbReference type="Rhea" id="RHEA:13065"/>
        <dbReference type="ChEBI" id="CHEBI:15377"/>
        <dbReference type="ChEBI" id="CHEBI:15378"/>
        <dbReference type="ChEBI" id="CHEBI:30616"/>
        <dbReference type="ChEBI" id="CHEBI:43474"/>
        <dbReference type="ChEBI" id="CHEBI:456216"/>
        <dbReference type="EC" id="5.6.2.4"/>
    </reaction>
</comment>
<dbReference type="Pfam" id="PF00580">
    <property type="entry name" value="UvrD-helicase"/>
    <property type="match status" value="1"/>
</dbReference>
<feature type="domain" description="UvrD-like helicase ATP-binding" evidence="11">
    <location>
        <begin position="361"/>
        <end position="677"/>
    </location>
</feature>
<evidence type="ECO:0000313" key="13">
    <source>
        <dbReference type="Proteomes" id="UP000664332"/>
    </source>
</evidence>
<name>A0A939E375_9CORY</name>
<evidence type="ECO:0000259" key="11">
    <source>
        <dbReference type="PROSITE" id="PS51198"/>
    </source>
</evidence>
<keyword evidence="13" id="KW-1185">Reference proteome</keyword>
<comment type="caution">
    <text evidence="12">The sequence shown here is derived from an EMBL/GenBank/DDBJ whole genome shotgun (WGS) entry which is preliminary data.</text>
</comment>
<dbReference type="RefSeq" id="WP_207279096.1">
    <property type="nucleotide sequence ID" value="NZ_JAFLEQ010000015.1"/>
</dbReference>
<evidence type="ECO:0000256" key="7">
    <source>
        <dbReference type="ARBA" id="ARBA00034808"/>
    </source>
</evidence>
<keyword evidence="3 9" id="KW-0347">Helicase</keyword>